<accession>A0ABX7YRB2</accession>
<dbReference type="InterPro" id="IPR010648">
    <property type="entry name" value="UPF0270"/>
</dbReference>
<dbReference type="InterPro" id="IPR036685">
    <property type="entry name" value="YehU-like_sf"/>
</dbReference>
<evidence type="ECO:0000313" key="3">
    <source>
        <dbReference type="Proteomes" id="UP000679575"/>
    </source>
</evidence>
<dbReference type="Proteomes" id="UP000679575">
    <property type="component" value="Chromosome"/>
</dbReference>
<evidence type="ECO:0000256" key="1">
    <source>
        <dbReference type="ARBA" id="ARBA00006450"/>
    </source>
</evidence>
<dbReference type="RefSeq" id="WP_212594339.1">
    <property type="nucleotide sequence ID" value="NZ_CP073587.1"/>
</dbReference>
<dbReference type="SUPFAM" id="SSF118001">
    <property type="entry name" value="YehU-like"/>
    <property type="match status" value="1"/>
</dbReference>
<reference evidence="2 3" key="1">
    <citation type="submission" date="2021-04" db="EMBL/GenBank/DDBJ databases">
        <title>Novel species identification of genus Shewanella.</title>
        <authorList>
            <person name="Liu G."/>
        </authorList>
    </citation>
    <scope>NUCLEOTIDE SEQUENCE [LARGE SCALE GENOMIC DNA]</scope>
    <source>
        <strain evidence="2 3">FJAT-54481</strain>
    </source>
</reference>
<dbReference type="Gene3D" id="1.10.10.610">
    <property type="entry name" value="YehU-like"/>
    <property type="match status" value="1"/>
</dbReference>
<dbReference type="Pfam" id="PF06794">
    <property type="entry name" value="UPF0270"/>
    <property type="match status" value="1"/>
</dbReference>
<organism evidence="2 3">
    <name type="scientific">Shewanella yunxiaonensis</name>
    <dbReference type="NCBI Taxonomy" id="2829809"/>
    <lineage>
        <taxon>Bacteria</taxon>
        <taxon>Pseudomonadati</taxon>
        <taxon>Pseudomonadota</taxon>
        <taxon>Gammaproteobacteria</taxon>
        <taxon>Alteromonadales</taxon>
        <taxon>Shewanellaceae</taxon>
        <taxon>Shewanella</taxon>
    </lineage>
</organism>
<keyword evidence="3" id="KW-1185">Reference proteome</keyword>
<name>A0ABX7YRB2_9GAMM</name>
<evidence type="ECO:0000313" key="2">
    <source>
        <dbReference type="EMBL" id="QUN05304.1"/>
    </source>
</evidence>
<protein>
    <submittedName>
        <fullName evidence="2">YheU family protein</fullName>
    </submittedName>
</protein>
<proteinExistence type="inferred from homology"/>
<dbReference type="EMBL" id="CP073587">
    <property type="protein sequence ID" value="QUN05304.1"/>
    <property type="molecule type" value="Genomic_DNA"/>
</dbReference>
<gene>
    <name evidence="2" type="ORF">KDN34_14045</name>
</gene>
<sequence>MLIPYESLLRLPTSTVDNLIREYLLSQVEDGSFNELNDKAIQAATEKCRQALKKGELIVEYSEDDESVAIRSREQIIQRTPLSED</sequence>
<comment type="similarity">
    <text evidence="1">Belongs to the UPF0270 family.</text>
</comment>